<dbReference type="Proteomes" id="UP000316603">
    <property type="component" value="Unassembled WGS sequence"/>
</dbReference>
<dbReference type="AlphaFoldDB" id="A0A561TCM7"/>
<feature type="region of interest" description="Disordered" evidence="1">
    <location>
        <begin position="1"/>
        <end position="46"/>
    </location>
</feature>
<organism evidence="3 4">
    <name type="scientific">Streptomyces capillispiralis</name>
    <dbReference type="NCBI Taxonomy" id="68182"/>
    <lineage>
        <taxon>Bacteria</taxon>
        <taxon>Bacillati</taxon>
        <taxon>Actinomycetota</taxon>
        <taxon>Actinomycetes</taxon>
        <taxon>Kitasatosporales</taxon>
        <taxon>Streptomycetaceae</taxon>
        <taxon>Streptomyces</taxon>
    </lineage>
</organism>
<dbReference type="EMBL" id="VIWV01000001">
    <property type="protein sequence ID" value="TWF84862.1"/>
    <property type="molecule type" value="Genomic_DNA"/>
</dbReference>
<protein>
    <submittedName>
        <fullName evidence="3">Type III secretion system (T3SS) SseB-like protein</fullName>
    </submittedName>
</protein>
<dbReference type="Pfam" id="PF07179">
    <property type="entry name" value="SseB"/>
    <property type="match status" value="1"/>
</dbReference>
<dbReference type="InterPro" id="IPR009839">
    <property type="entry name" value="SseB_N"/>
</dbReference>
<evidence type="ECO:0000256" key="1">
    <source>
        <dbReference type="SAM" id="MobiDB-lite"/>
    </source>
</evidence>
<feature type="domain" description="SseB protein N-terminal" evidence="2">
    <location>
        <begin position="51"/>
        <end position="174"/>
    </location>
</feature>
<accession>A0A561TCM7</accession>
<sequence>MRTNGGGADEPATGDADTASEGSAGTTPPAEPRQPEGMVGTAPDEAAGLAEVVRRAKAGEASPQDVFDAFLRARVYCERPQEPGFLTVTAPARPAAGTSSGSRILDLATAPDPSAGVTPPDRLVPVFTSLERFELFTGGGAWFSTTGADVLDLLPPGLDVWLDPAAEHAVRLSSAATRTEPVLHVSYRPRGSAA</sequence>
<evidence type="ECO:0000313" key="3">
    <source>
        <dbReference type="EMBL" id="TWF84862.1"/>
    </source>
</evidence>
<keyword evidence="4" id="KW-1185">Reference proteome</keyword>
<proteinExistence type="predicted"/>
<evidence type="ECO:0000313" key="4">
    <source>
        <dbReference type="Proteomes" id="UP000316603"/>
    </source>
</evidence>
<reference evidence="3 4" key="1">
    <citation type="submission" date="2019-06" db="EMBL/GenBank/DDBJ databases">
        <title>Sequencing the genomes of 1000 actinobacteria strains.</title>
        <authorList>
            <person name="Klenk H.-P."/>
        </authorList>
    </citation>
    <scope>NUCLEOTIDE SEQUENCE [LARGE SCALE GENOMIC DNA]</scope>
    <source>
        <strain evidence="3 4">DSM 41695</strain>
    </source>
</reference>
<dbReference type="RefSeq" id="WP_145866929.1">
    <property type="nucleotide sequence ID" value="NZ_BNCE01000029.1"/>
</dbReference>
<name>A0A561TCM7_9ACTN</name>
<evidence type="ECO:0000259" key="2">
    <source>
        <dbReference type="Pfam" id="PF07179"/>
    </source>
</evidence>
<gene>
    <name evidence="3" type="ORF">FHX78_111804</name>
</gene>
<dbReference type="OrthoDB" id="4350695at2"/>
<comment type="caution">
    <text evidence="3">The sequence shown here is derived from an EMBL/GenBank/DDBJ whole genome shotgun (WGS) entry which is preliminary data.</text>
</comment>